<dbReference type="AlphaFoldDB" id="A0A4Y9FWG8"/>
<dbReference type="Gene3D" id="3.40.50.300">
    <property type="entry name" value="P-loop containing nucleotide triphosphate hydrolases"/>
    <property type="match status" value="2"/>
</dbReference>
<dbReference type="GO" id="GO:0042626">
    <property type="term" value="F:ATPase-coupled transmembrane transporter activity"/>
    <property type="evidence" value="ECO:0007669"/>
    <property type="project" value="TreeGrafter"/>
</dbReference>
<dbReference type="InterPro" id="IPR015856">
    <property type="entry name" value="ABC_transpr_CbiO/EcfA_su"/>
</dbReference>
<sequence>MRGVDLRIEPGERILLLGASGSGKSTLLRGLAGVLGDEEDGESTGALTIDGLAAAEARGRAGLVLQDPDAQVVLARVGDDVAFGCENLGVPREEIWRRVPAALEAVGLDVPLDRSTTALSGGQKQRLALAGALAMRPGLLLLDEPTANLDPEGVTEVRDAVVRSAAATGATLVVVEHRVDAWAPHVDRVIVLGAGGEVVADGRPDDVFRGHAASLTEAGVWVPGVTPRVSRTPVAGEAEDLLTLDDLAVGRRPFGAREAVVAASGIEAAVRSGRLLAITGPNGAGKSTLALTLAGLLAPVAGEVAATAALAASGDPGARRRRGRQPTAGDSPHAWSSRDLLTRIGMVFQSPEHQLLTATVRDELAVGPRALGLDDAAVAARIEPLLERLGLARLAAVNPFTLSGGEKRRLTVAAMLATRPRMLVLDEPTYGQDARTWRELASLLDDVRASGAAVVCVTHDRPLVDALADDILSLAAPAQTGAVS</sequence>
<dbReference type="PROSITE" id="PS00211">
    <property type="entry name" value="ABC_TRANSPORTER_1"/>
    <property type="match status" value="2"/>
</dbReference>
<evidence type="ECO:0000256" key="4">
    <source>
        <dbReference type="ARBA" id="ARBA00022840"/>
    </source>
</evidence>
<evidence type="ECO:0000313" key="9">
    <source>
        <dbReference type="Proteomes" id="UP000298358"/>
    </source>
</evidence>
<evidence type="ECO:0000256" key="3">
    <source>
        <dbReference type="ARBA" id="ARBA00022741"/>
    </source>
</evidence>
<keyword evidence="4 8" id="KW-0067">ATP-binding</keyword>
<keyword evidence="2" id="KW-0813">Transport</keyword>
<dbReference type="InterPro" id="IPR003593">
    <property type="entry name" value="AAA+_ATPase"/>
</dbReference>
<evidence type="ECO:0000313" key="8">
    <source>
        <dbReference type="EMBL" id="TFU32898.1"/>
    </source>
</evidence>
<name>A0A4Y9FWG8_9MICO</name>
<dbReference type="Pfam" id="PF00005">
    <property type="entry name" value="ABC_tran"/>
    <property type="match status" value="2"/>
</dbReference>
<keyword evidence="9" id="KW-1185">Reference proteome</keyword>
<dbReference type="InterPro" id="IPR003439">
    <property type="entry name" value="ABC_transporter-like_ATP-bd"/>
</dbReference>
<evidence type="ECO:0000256" key="1">
    <source>
        <dbReference type="ARBA" id="ARBA00005417"/>
    </source>
</evidence>
<evidence type="ECO:0000256" key="2">
    <source>
        <dbReference type="ARBA" id="ARBA00022448"/>
    </source>
</evidence>
<gene>
    <name evidence="8" type="ORF">E4U02_08635</name>
</gene>
<dbReference type="PROSITE" id="PS50042">
    <property type="entry name" value="CNMP_BINDING_3"/>
    <property type="match status" value="1"/>
</dbReference>
<dbReference type="OrthoDB" id="501320at2"/>
<dbReference type="GO" id="GO:0016887">
    <property type="term" value="F:ATP hydrolysis activity"/>
    <property type="evidence" value="ECO:0007669"/>
    <property type="project" value="InterPro"/>
</dbReference>
<feature type="region of interest" description="Disordered" evidence="5">
    <location>
        <begin position="312"/>
        <end position="335"/>
    </location>
</feature>
<feature type="domain" description="ABC transporter" evidence="7">
    <location>
        <begin position="242"/>
        <end position="483"/>
    </location>
</feature>
<evidence type="ECO:0000256" key="5">
    <source>
        <dbReference type="SAM" id="MobiDB-lite"/>
    </source>
</evidence>
<evidence type="ECO:0000259" key="6">
    <source>
        <dbReference type="PROSITE" id="PS50042"/>
    </source>
</evidence>
<dbReference type="CDD" id="cd03225">
    <property type="entry name" value="ABC_cobalt_CbiO_domain1"/>
    <property type="match status" value="2"/>
</dbReference>
<dbReference type="PANTHER" id="PTHR43553:SF24">
    <property type="entry name" value="ENERGY-COUPLING FACTOR TRANSPORTER ATP-BINDING PROTEIN ECFA1"/>
    <property type="match status" value="1"/>
</dbReference>
<dbReference type="SMART" id="SM00382">
    <property type="entry name" value="AAA"/>
    <property type="match status" value="2"/>
</dbReference>
<evidence type="ECO:0000259" key="7">
    <source>
        <dbReference type="PROSITE" id="PS50893"/>
    </source>
</evidence>
<dbReference type="PANTHER" id="PTHR43553">
    <property type="entry name" value="HEAVY METAL TRANSPORTER"/>
    <property type="match status" value="1"/>
</dbReference>
<dbReference type="SUPFAM" id="SSF52540">
    <property type="entry name" value="P-loop containing nucleoside triphosphate hydrolases"/>
    <property type="match status" value="2"/>
</dbReference>
<feature type="domain" description="Cyclic nucleotide-binding" evidence="6">
    <location>
        <begin position="1"/>
        <end position="76"/>
    </location>
</feature>
<dbReference type="InterPro" id="IPR027417">
    <property type="entry name" value="P-loop_NTPase"/>
</dbReference>
<reference evidence="8 9" key="1">
    <citation type="submission" date="2019-03" db="EMBL/GenBank/DDBJ databases">
        <title>Diversity of the mouse oral microbiome.</title>
        <authorList>
            <person name="Joseph S."/>
            <person name="Aduse-Opoku J."/>
            <person name="Curtis M."/>
            <person name="Wade W."/>
            <person name="Hashim A."/>
        </authorList>
    </citation>
    <scope>NUCLEOTIDE SEQUENCE [LARGE SCALE GENOMIC DNA]</scope>
    <source>
        <strain evidence="8 9">P1012</strain>
    </source>
</reference>
<feature type="domain" description="ABC transporter" evidence="7">
    <location>
        <begin position="1"/>
        <end position="220"/>
    </location>
</feature>
<dbReference type="EMBL" id="SPQB01000017">
    <property type="protein sequence ID" value="TFU32898.1"/>
    <property type="molecule type" value="Genomic_DNA"/>
</dbReference>
<protein>
    <submittedName>
        <fullName evidence="8">ABC transporter ATP-binding protein</fullName>
    </submittedName>
</protein>
<comment type="similarity">
    <text evidence="1">Belongs to the ABC transporter superfamily.</text>
</comment>
<proteinExistence type="inferred from homology"/>
<comment type="caution">
    <text evidence="8">The sequence shown here is derived from an EMBL/GenBank/DDBJ whole genome shotgun (WGS) entry which is preliminary data.</text>
</comment>
<dbReference type="InterPro" id="IPR050095">
    <property type="entry name" value="ECF_ABC_transporter_ATP-bd"/>
</dbReference>
<dbReference type="InterPro" id="IPR017871">
    <property type="entry name" value="ABC_transporter-like_CS"/>
</dbReference>
<dbReference type="InterPro" id="IPR000595">
    <property type="entry name" value="cNMP-bd_dom"/>
</dbReference>
<organism evidence="8 9">
    <name type="scientific">Microbacterium paludicola</name>
    <dbReference type="NCBI Taxonomy" id="300019"/>
    <lineage>
        <taxon>Bacteria</taxon>
        <taxon>Bacillati</taxon>
        <taxon>Actinomycetota</taxon>
        <taxon>Actinomycetes</taxon>
        <taxon>Micrococcales</taxon>
        <taxon>Microbacteriaceae</taxon>
        <taxon>Microbacterium</taxon>
    </lineage>
</organism>
<keyword evidence="3" id="KW-0547">Nucleotide-binding</keyword>
<dbReference type="Proteomes" id="UP000298358">
    <property type="component" value="Unassembled WGS sequence"/>
</dbReference>
<dbReference type="GO" id="GO:0005524">
    <property type="term" value="F:ATP binding"/>
    <property type="evidence" value="ECO:0007669"/>
    <property type="project" value="UniProtKB-KW"/>
</dbReference>
<dbReference type="GO" id="GO:0043190">
    <property type="term" value="C:ATP-binding cassette (ABC) transporter complex"/>
    <property type="evidence" value="ECO:0007669"/>
    <property type="project" value="TreeGrafter"/>
</dbReference>
<accession>A0A4Y9FWG8</accession>
<dbReference type="PROSITE" id="PS50893">
    <property type="entry name" value="ABC_TRANSPORTER_2"/>
    <property type="match status" value="2"/>
</dbReference>